<evidence type="ECO:0000313" key="2">
    <source>
        <dbReference type="EMBL" id="SCW54772.1"/>
    </source>
</evidence>
<organism evidence="2 3">
    <name type="scientific">Rhizobium mongolense subsp. loessense</name>
    <dbReference type="NCBI Taxonomy" id="158890"/>
    <lineage>
        <taxon>Bacteria</taxon>
        <taxon>Pseudomonadati</taxon>
        <taxon>Pseudomonadota</taxon>
        <taxon>Alphaproteobacteria</taxon>
        <taxon>Hyphomicrobiales</taxon>
        <taxon>Rhizobiaceae</taxon>
        <taxon>Rhizobium/Agrobacterium group</taxon>
        <taxon>Rhizobium</taxon>
    </lineage>
</organism>
<dbReference type="AlphaFoldDB" id="A0A1G4RCY2"/>
<dbReference type="Proteomes" id="UP000199542">
    <property type="component" value="Unassembled WGS sequence"/>
</dbReference>
<evidence type="ECO:0008006" key="4">
    <source>
        <dbReference type="Google" id="ProtNLM"/>
    </source>
</evidence>
<evidence type="ECO:0000313" key="3">
    <source>
        <dbReference type="Proteomes" id="UP000199542"/>
    </source>
</evidence>
<feature type="signal peptide" evidence="1">
    <location>
        <begin position="1"/>
        <end position="36"/>
    </location>
</feature>
<sequence length="211" mass="23098">MKSRIRSDMKPSTAIPLALLLGAATMPFLGTTDAQAQNRDVNQSVFAFGGTMVDADILHAANPFGVTYEDLPIFGLGYQYFPARMGSFRFGLEAGLAGRFGGHPNAEFWGGGVVRYDGFEIGDTVRISPAFTFGISHVTHTQEGRERKNEVEHNGDARTLFYLGPELNLSFNAMPDVDFFWRIHHRSGAWGTLGDVHGGSSANVFGVRFNF</sequence>
<name>A0A1G4RCY2_9HYPH</name>
<accession>A0A1G4RCY2</accession>
<keyword evidence="1" id="KW-0732">Signal</keyword>
<protein>
    <recommendedName>
        <fullName evidence="4">Lipid A 3-O-deacylase PagL</fullName>
    </recommendedName>
</protein>
<evidence type="ECO:0000256" key="1">
    <source>
        <dbReference type="SAM" id="SignalP"/>
    </source>
</evidence>
<reference evidence="2 3" key="1">
    <citation type="submission" date="2016-10" db="EMBL/GenBank/DDBJ databases">
        <authorList>
            <person name="de Groot N.N."/>
        </authorList>
    </citation>
    <scope>NUCLEOTIDE SEQUENCE [LARGE SCALE GENOMIC DNA]</scope>
    <source>
        <strain evidence="2 3">CGMCC 1.3401</strain>
    </source>
</reference>
<gene>
    <name evidence="2" type="ORF">SAMN02927900_02484</name>
</gene>
<proteinExistence type="predicted"/>
<dbReference type="EMBL" id="FMTM01000003">
    <property type="protein sequence ID" value="SCW54772.1"/>
    <property type="molecule type" value="Genomic_DNA"/>
</dbReference>
<feature type="chain" id="PRO_5011437242" description="Lipid A 3-O-deacylase PagL" evidence="1">
    <location>
        <begin position="37"/>
        <end position="211"/>
    </location>
</feature>